<accession>A0ABV9RKB9</accession>
<name>A0ABV9RKB9_9PSEU</name>
<dbReference type="CDD" id="cd10917">
    <property type="entry name" value="CE4_NodB_like_6s_7s"/>
    <property type="match status" value="1"/>
</dbReference>
<proteinExistence type="predicted"/>
<dbReference type="Gene3D" id="3.20.20.370">
    <property type="entry name" value="Glycoside hydrolase/deacetylase"/>
    <property type="match status" value="1"/>
</dbReference>
<evidence type="ECO:0000259" key="1">
    <source>
        <dbReference type="PROSITE" id="PS51677"/>
    </source>
</evidence>
<comment type="caution">
    <text evidence="2">The sequence shown here is derived from an EMBL/GenBank/DDBJ whole genome shotgun (WGS) entry which is preliminary data.</text>
</comment>
<dbReference type="PANTHER" id="PTHR10587:SF137">
    <property type="entry name" value="4-DEOXY-4-FORMAMIDO-L-ARABINOSE-PHOSPHOUNDECAPRENOL DEFORMYLASE ARND-RELATED"/>
    <property type="match status" value="1"/>
</dbReference>
<dbReference type="InterPro" id="IPR050248">
    <property type="entry name" value="Polysacc_deacetylase_ArnD"/>
</dbReference>
<organism evidence="2 3">
    <name type="scientific">Actinomycetospora chibensis</name>
    <dbReference type="NCBI Taxonomy" id="663606"/>
    <lineage>
        <taxon>Bacteria</taxon>
        <taxon>Bacillati</taxon>
        <taxon>Actinomycetota</taxon>
        <taxon>Actinomycetes</taxon>
        <taxon>Pseudonocardiales</taxon>
        <taxon>Pseudonocardiaceae</taxon>
        <taxon>Actinomycetospora</taxon>
    </lineage>
</organism>
<keyword evidence="3" id="KW-1185">Reference proteome</keyword>
<dbReference type="PROSITE" id="PS51677">
    <property type="entry name" value="NODB"/>
    <property type="match status" value="1"/>
</dbReference>
<gene>
    <name evidence="2" type="ORF">ACFPEL_19745</name>
</gene>
<dbReference type="SUPFAM" id="SSF88713">
    <property type="entry name" value="Glycoside hydrolase/deacetylase"/>
    <property type="match status" value="1"/>
</dbReference>
<dbReference type="EMBL" id="JBHSIM010000041">
    <property type="protein sequence ID" value="MFC4834656.1"/>
    <property type="molecule type" value="Genomic_DNA"/>
</dbReference>
<sequence>MVARALGPVLRGRVRFAVPTRARHFALTIDDGPDPSTTPALLDVLARRGAHATFFVLGERAERHPDLVARLVGEGHELGNHTWRDEPSWRLEHQAFRDSLRRSQRTLEAHAPVRWFRPGSGWPTGEHLAIAEEEGLHAVLGSAVAVAGAGAGTAGTARWLDAVVRRGAVVVLHEGPGRGAVAGTVDALLARTGRRGLAAVTLSELAR</sequence>
<dbReference type="InterPro" id="IPR011330">
    <property type="entry name" value="Glyco_hydro/deAcase_b/a-brl"/>
</dbReference>
<dbReference type="Pfam" id="PF01522">
    <property type="entry name" value="Polysacc_deac_1"/>
    <property type="match status" value="1"/>
</dbReference>
<evidence type="ECO:0000313" key="2">
    <source>
        <dbReference type="EMBL" id="MFC4834656.1"/>
    </source>
</evidence>
<dbReference type="GO" id="GO:0016787">
    <property type="term" value="F:hydrolase activity"/>
    <property type="evidence" value="ECO:0007669"/>
    <property type="project" value="UniProtKB-KW"/>
</dbReference>
<dbReference type="EC" id="3.-.-.-" evidence="2"/>
<dbReference type="Proteomes" id="UP001595909">
    <property type="component" value="Unassembled WGS sequence"/>
</dbReference>
<feature type="domain" description="NodB homology" evidence="1">
    <location>
        <begin position="23"/>
        <end position="207"/>
    </location>
</feature>
<dbReference type="InterPro" id="IPR002509">
    <property type="entry name" value="NODB_dom"/>
</dbReference>
<dbReference type="PANTHER" id="PTHR10587">
    <property type="entry name" value="GLYCOSYL TRANSFERASE-RELATED"/>
    <property type="match status" value="1"/>
</dbReference>
<protein>
    <submittedName>
        <fullName evidence="2">Polysaccharide deacetylase family protein</fullName>
        <ecNumber evidence="2">3.-.-.-</ecNumber>
    </submittedName>
</protein>
<keyword evidence="2" id="KW-0378">Hydrolase</keyword>
<evidence type="ECO:0000313" key="3">
    <source>
        <dbReference type="Proteomes" id="UP001595909"/>
    </source>
</evidence>
<reference evidence="3" key="1">
    <citation type="journal article" date="2019" name="Int. J. Syst. Evol. Microbiol.">
        <title>The Global Catalogue of Microorganisms (GCM) 10K type strain sequencing project: providing services to taxonomists for standard genome sequencing and annotation.</title>
        <authorList>
            <consortium name="The Broad Institute Genomics Platform"/>
            <consortium name="The Broad Institute Genome Sequencing Center for Infectious Disease"/>
            <person name="Wu L."/>
            <person name="Ma J."/>
        </authorList>
    </citation>
    <scope>NUCLEOTIDE SEQUENCE [LARGE SCALE GENOMIC DNA]</scope>
    <source>
        <strain evidence="3">CCUG 50347</strain>
    </source>
</reference>